<dbReference type="Gene3D" id="3.40.640.10">
    <property type="entry name" value="Type I PLP-dependent aspartate aminotransferase-like (Major domain)"/>
    <property type="match status" value="1"/>
</dbReference>
<dbReference type="InterPro" id="IPR032466">
    <property type="entry name" value="Metal_Hydrolase"/>
</dbReference>
<accession>A0A953LBD8</accession>
<dbReference type="GO" id="GO:0008483">
    <property type="term" value="F:transaminase activity"/>
    <property type="evidence" value="ECO:0007669"/>
    <property type="project" value="UniProtKB-KW"/>
</dbReference>
<dbReference type="InterPro" id="IPR015422">
    <property type="entry name" value="PyrdxlP-dep_Trfase_small"/>
</dbReference>
<evidence type="ECO:0000256" key="2">
    <source>
        <dbReference type="ARBA" id="ARBA00022898"/>
    </source>
</evidence>
<dbReference type="EMBL" id="JAHVHU010000001">
    <property type="protein sequence ID" value="MBY5956504.1"/>
    <property type="molecule type" value="Genomic_DNA"/>
</dbReference>
<dbReference type="PANTHER" id="PTHR43713">
    <property type="entry name" value="GLUTAMATE-1-SEMIALDEHYDE 2,1-AMINOMUTASE"/>
    <property type="match status" value="1"/>
</dbReference>
<feature type="domain" description="Amidohydrolase-related" evidence="3">
    <location>
        <begin position="109"/>
        <end position="328"/>
    </location>
</feature>
<dbReference type="InterPro" id="IPR006680">
    <property type="entry name" value="Amidohydro-rel"/>
</dbReference>
<protein>
    <submittedName>
        <fullName evidence="4">Aminotransferase class III-fold pyridoxal phosphate-dependent enzyme</fullName>
    </submittedName>
</protein>
<dbReference type="InterPro" id="IPR049704">
    <property type="entry name" value="Aminotrans_3_PPA_site"/>
</dbReference>
<dbReference type="InterPro" id="IPR005814">
    <property type="entry name" value="Aminotrans_3"/>
</dbReference>
<reference evidence="4" key="1">
    <citation type="submission" date="2021-06" db="EMBL/GenBank/DDBJ databases">
        <title>44 bacteria genomes isolated from Dapeng, Shenzhen.</title>
        <authorList>
            <person name="Zheng W."/>
            <person name="Yu S."/>
            <person name="Huang Y."/>
        </authorList>
    </citation>
    <scope>NUCLEOTIDE SEQUENCE</scope>
    <source>
        <strain evidence="4">DP5N28-2</strain>
    </source>
</reference>
<name>A0A953LBD8_9BACT</name>
<dbReference type="Pfam" id="PF04909">
    <property type="entry name" value="Amidohydro_2"/>
    <property type="match status" value="1"/>
</dbReference>
<evidence type="ECO:0000313" key="4">
    <source>
        <dbReference type="EMBL" id="MBY5956504.1"/>
    </source>
</evidence>
<dbReference type="SUPFAM" id="SSF53383">
    <property type="entry name" value="PLP-dependent transferases"/>
    <property type="match status" value="1"/>
</dbReference>
<dbReference type="GO" id="GO:0016787">
    <property type="term" value="F:hydrolase activity"/>
    <property type="evidence" value="ECO:0007669"/>
    <property type="project" value="InterPro"/>
</dbReference>
<sequence>MYQEQLTSTDRTLVANEILDFIPERIYDIHAHLYAAQHFDVQAFPFLQNSSLFDLAAYRKAISRTLGDRTIDGLFFGMPHKSGDRESINKWISGEVEKSEKSKALKLVSPKDSREELSKDLKSGRFSGIKVYHVYADRADTMNASITEYAPEWMWEILNETGGIIMLHIVRHYGIADEDNQKALRRLSRTYPNVKIVLAHIARSFNYRNARKGLSEMAELDNVVVDTSAICESEAFATAIEVLGPARILWGSDYPVSELRGRCVTTGDNMFWLHPHILKSEHQSPTGVDMTLVGIESLVALKEACENHGLNRSDIQDIFYNNASQLLDLEDTSNSSSDTASGSELWTKAREVIAGGTALLSKRAEMHDVDTWPTYYSRCSGSEVWDLDGQRYVDFLGGVGSILLGYSDPDVNAAVKRRVALGSYCSLVNPQEVELAVKLLELHPWAKEGKVRFARTGGEAMSVAIRCARSYTEKSGVAFCGYHGWHDWYLAANLGDDDALDGHLLPGLEPSGVPRELKDTSVPFRYNDIESFDAAIDRLSGNIAAIVMEPMRSQHPDPTFIEHIVRTCQTRDIVLIVDEITSGMRHGFPGAHLNIGLQPDIAVYAKAMSNGIPFGAIIGKKEVMDESEKSFISSSYWTDGIGTAAALAVLEKAERLNLQKQVWDKGVGFQNELKAIADKYPACKMEIAGMPPSPSIAFHLGDLALKVKTLYIQKMVDRGFLVSTYFYLMWTHTPDHLAAVLKAVDEVFAEINSLIENDRIHEALPGGAKNRSGFSRLA</sequence>
<keyword evidence="4" id="KW-0032">Aminotransferase</keyword>
<dbReference type="Gene3D" id="3.90.1150.10">
    <property type="entry name" value="Aspartate Aminotransferase, domain 1"/>
    <property type="match status" value="1"/>
</dbReference>
<evidence type="ECO:0000313" key="5">
    <source>
        <dbReference type="Proteomes" id="UP000753961"/>
    </source>
</evidence>
<dbReference type="PANTHER" id="PTHR43713:SF3">
    <property type="entry name" value="GLUTAMATE-1-SEMIALDEHYDE 2,1-AMINOMUTASE 1, CHLOROPLASTIC-RELATED"/>
    <property type="match status" value="1"/>
</dbReference>
<evidence type="ECO:0000256" key="1">
    <source>
        <dbReference type="ARBA" id="ARBA00001933"/>
    </source>
</evidence>
<dbReference type="GO" id="GO:0030170">
    <property type="term" value="F:pyridoxal phosphate binding"/>
    <property type="evidence" value="ECO:0007669"/>
    <property type="project" value="InterPro"/>
</dbReference>
<proteinExistence type="predicted"/>
<keyword evidence="4" id="KW-0808">Transferase</keyword>
<dbReference type="Pfam" id="PF00202">
    <property type="entry name" value="Aminotran_3"/>
    <property type="match status" value="1"/>
</dbReference>
<dbReference type="RefSeq" id="WP_222578029.1">
    <property type="nucleotide sequence ID" value="NZ_JAHVHU010000001.1"/>
</dbReference>
<evidence type="ECO:0000259" key="3">
    <source>
        <dbReference type="Pfam" id="PF04909"/>
    </source>
</evidence>
<dbReference type="InterPro" id="IPR015421">
    <property type="entry name" value="PyrdxlP-dep_Trfase_major"/>
</dbReference>
<dbReference type="PROSITE" id="PS00600">
    <property type="entry name" value="AA_TRANSFER_CLASS_3"/>
    <property type="match status" value="1"/>
</dbReference>
<organism evidence="4 5">
    <name type="scientific">Membranihabitans marinus</name>
    <dbReference type="NCBI Taxonomy" id="1227546"/>
    <lineage>
        <taxon>Bacteria</taxon>
        <taxon>Pseudomonadati</taxon>
        <taxon>Bacteroidota</taxon>
        <taxon>Saprospiria</taxon>
        <taxon>Saprospirales</taxon>
        <taxon>Saprospiraceae</taxon>
        <taxon>Membranihabitans</taxon>
    </lineage>
</organism>
<gene>
    <name evidence="4" type="ORF">KUV50_00050</name>
</gene>
<dbReference type="InterPro" id="IPR015424">
    <property type="entry name" value="PyrdxlP-dep_Trfase"/>
</dbReference>
<keyword evidence="5" id="KW-1185">Reference proteome</keyword>
<dbReference type="SUPFAM" id="SSF51556">
    <property type="entry name" value="Metallo-dependent hydrolases"/>
    <property type="match status" value="1"/>
</dbReference>
<comment type="cofactor">
    <cofactor evidence="1">
        <name>pyridoxal 5'-phosphate</name>
        <dbReference type="ChEBI" id="CHEBI:597326"/>
    </cofactor>
</comment>
<dbReference type="Gene3D" id="3.20.20.140">
    <property type="entry name" value="Metal-dependent hydrolases"/>
    <property type="match status" value="1"/>
</dbReference>
<comment type="caution">
    <text evidence="4">The sequence shown here is derived from an EMBL/GenBank/DDBJ whole genome shotgun (WGS) entry which is preliminary data.</text>
</comment>
<dbReference type="Proteomes" id="UP000753961">
    <property type="component" value="Unassembled WGS sequence"/>
</dbReference>
<keyword evidence="2" id="KW-0663">Pyridoxal phosphate</keyword>
<dbReference type="AlphaFoldDB" id="A0A953LBD8"/>